<gene>
    <name evidence="2" type="ORF">RNZ46_07220</name>
</gene>
<keyword evidence="1" id="KW-0472">Membrane</keyword>
<dbReference type="AlphaFoldDB" id="A0AA97EQX3"/>
<accession>A0AA97EQX3</accession>
<keyword evidence="1" id="KW-0812">Transmembrane</keyword>
<organism evidence="2 3">
    <name type="scientific">Hwangdonia lutea</name>
    <dbReference type="NCBI Taxonomy" id="3075823"/>
    <lineage>
        <taxon>Bacteria</taxon>
        <taxon>Pseudomonadati</taxon>
        <taxon>Bacteroidota</taxon>
        <taxon>Flavobacteriia</taxon>
        <taxon>Flavobacteriales</taxon>
        <taxon>Flavobacteriaceae</taxon>
        <taxon>Hwangdonia</taxon>
    </lineage>
</organism>
<proteinExistence type="predicted"/>
<evidence type="ECO:0000313" key="3">
    <source>
        <dbReference type="Proteomes" id="UP001302486"/>
    </source>
</evidence>
<reference evidence="3" key="1">
    <citation type="submission" date="2024-06" db="EMBL/GenBank/DDBJ databases">
        <title>Hwangdonia haimaensis gen. nov., sp. nov., a member of the family Flavobacteriaceae isolated from the haima cold seep.</title>
        <authorList>
            <person name="Li J."/>
        </authorList>
    </citation>
    <scope>NUCLEOTIDE SEQUENCE [LARGE SCALE GENOMIC DNA]</scope>
    <source>
        <strain evidence="3">SCSIO 19198</strain>
    </source>
</reference>
<keyword evidence="1" id="KW-1133">Transmembrane helix</keyword>
<name>A0AA97EQX3_9FLAO</name>
<feature type="transmembrane region" description="Helical" evidence="1">
    <location>
        <begin position="123"/>
        <end position="144"/>
    </location>
</feature>
<feature type="transmembrane region" description="Helical" evidence="1">
    <location>
        <begin position="70"/>
        <end position="87"/>
    </location>
</feature>
<feature type="transmembrane region" description="Helical" evidence="1">
    <location>
        <begin position="350"/>
        <end position="377"/>
    </location>
</feature>
<dbReference type="Proteomes" id="UP001302486">
    <property type="component" value="Chromosome"/>
</dbReference>
<sequence length="381" mass="43752">MKLNLNKIIYLVIILQILSVQGIIVFNIFKTLGNWEFKSIVHPISVFLLLVLVVLLRIKKGSIKITGIDLLLIAYFSICFIILIFNTGNFSKIFISFREVFLVSVLIFTYQQIDISSYYWKKILKFIFILIIANLVFILLTYILGPEDYMKLLTGRYRWGNDTEYKFKISSFLYFWRSPGLIGSPGNVGYFGLIAYLLFDQDDTYKKKRVFAIILAIVGFVRSVYVVLIIYWFLKFMLTKKNLKKLKYALPYIFPILLLAGYFLDTKGMLDLTSLFMRIDHWIYDIPVDYNVLFGGGIGEAGGAVRGEGFVATLDSYWLLMLLSVGLVGIVLLVLFVYEKAKGNNKLIYALIGFLLAGLFITLTQGMAFLVLFPLLFLKKT</sequence>
<feature type="transmembrane region" description="Helical" evidence="1">
    <location>
        <begin position="246"/>
        <end position="264"/>
    </location>
</feature>
<dbReference type="RefSeq" id="WP_316984706.1">
    <property type="nucleotide sequence ID" value="NZ_CP136521.1"/>
</dbReference>
<feature type="transmembrane region" description="Helical" evidence="1">
    <location>
        <begin position="7"/>
        <end position="28"/>
    </location>
</feature>
<evidence type="ECO:0000313" key="2">
    <source>
        <dbReference type="EMBL" id="WOD45049.1"/>
    </source>
</evidence>
<feature type="transmembrane region" description="Helical" evidence="1">
    <location>
        <begin position="210"/>
        <end position="234"/>
    </location>
</feature>
<feature type="transmembrane region" description="Helical" evidence="1">
    <location>
        <begin position="40"/>
        <end position="58"/>
    </location>
</feature>
<keyword evidence="3" id="KW-1185">Reference proteome</keyword>
<dbReference type="EMBL" id="CP136521">
    <property type="protein sequence ID" value="WOD45049.1"/>
    <property type="molecule type" value="Genomic_DNA"/>
</dbReference>
<feature type="transmembrane region" description="Helical" evidence="1">
    <location>
        <begin position="93"/>
        <end position="111"/>
    </location>
</feature>
<feature type="transmembrane region" description="Helical" evidence="1">
    <location>
        <begin position="317"/>
        <end position="338"/>
    </location>
</feature>
<dbReference type="KEGG" id="hws:RNZ46_07220"/>
<evidence type="ECO:0000256" key="1">
    <source>
        <dbReference type="SAM" id="Phobius"/>
    </source>
</evidence>
<protein>
    <submittedName>
        <fullName evidence="2">Uncharacterized protein</fullName>
    </submittedName>
</protein>